<evidence type="ECO:0000313" key="2">
    <source>
        <dbReference type="EMBL" id="ENV18757.1"/>
    </source>
</evidence>
<dbReference type="RefSeq" id="WP_004817472.1">
    <property type="nucleotide sequence ID" value="NZ_KB849455.1"/>
</dbReference>
<dbReference type="HOGENOM" id="CLU_2462100_0_0_6"/>
<keyword evidence="1" id="KW-0812">Transmembrane</keyword>
<sequence length="85" mass="10249">MDRDAISLAYRWQKLFLKGWFKDQWYDALDYLEASIKFFLILLRIIFSPILIIYVAWQFKGIYKQIASGEANREKVRKKIEQAEV</sequence>
<dbReference type="eggNOG" id="ENOG5031SRB">
    <property type="taxonomic scope" value="Bacteria"/>
</dbReference>
<reference evidence="2 3" key="1">
    <citation type="submission" date="2013-02" db="EMBL/GenBank/DDBJ databases">
        <title>The Genome Sequence of Acinetobacter guillouiae NIPH 991.</title>
        <authorList>
            <consortium name="The Broad Institute Genome Sequencing Platform"/>
            <consortium name="The Broad Institute Genome Sequencing Center for Infectious Disease"/>
            <person name="Cerqueira G."/>
            <person name="Feldgarden M."/>
            <person name="Courvalin P."/>
            <person name="Perichon B."/>
            <person name="Grillot-Courvalin C."/>
            <person name="Clermont D."/>
            <person name="Rocha E."/>
            <person name="Yoon E.-J."/>
            <person name="Nemec A."/>
            <person name="Walker B."/>
            <person name="Young S.K."/>
            <person name="Zeng Q."/>
            <person name="Gargeya S."/>
            <person name="Fitzgerald M."/>
            <person name="Haas B."/>
            <person name="Abouelleil A."/>
            <person name="Alvarado L."/>
            <person name="Arachchi H.M."/>
            <person name="Berlin A.M."/>
            <person name="Chapman S.B."/>
            <person name="Dewar J."/>
            <person name="Goldberg J."/>
            <person name="Griggs A."/>
            <person name="Gujja S."/>
            <person name="Hansen M."/>
            <person name="Howarth C."/>
            <person name="Imamovic A."/>
            <person name="Larimer J."/>
            <person name="McCowan C."/>
            <person name="Murphy C."/>
            <person name="Neiman D."/>
            <person name="Pearson M."/>
            <person name="Priest M."/>
            <person name="Roberts A."/>
            <person name="Saif S."/>
            <person name="Shea T."/>
            <person name="Sisk P."/>
            <person name="Sykes S."/>
            <person name="Wortman J."/>
            <person name="Nusbaum C."/>
            <person name="Birren B."/>
        </authorList>
    </citation>
    <scope>NUCLEOTIDE SEQUENCE [LARGE SCALE GENOMIC DNA]</scope>
    <source>
        <strain evidence="2 3">NIPH 991</strain>
    </source>
</reference>
<evidence type="ECO:0000256" key="1">
    <source>
        <dbReference type="SAM" id="Phobius"/>
    </source>
</evidence>
<keyword evidence="3" id="KW-1185">Reference proteome</keyword>
<keyword evidence="1" id="KW-1133">Transmembrane helix</keyword>
<organism evidence="2 3">
    <name type="scientific">Acinetobacter guillouiae NIPH 991</name>
    <dbReference type="NCBI Taxonomy" id="1217656"/>
    <lineage>
        <taxon>Bacteria</taxon>
        <taxon>Pseudomonadati</taxon>
        <taxon>Pseudomonadota</taxon>
        <taxon>Gammaproteobacteria</taxon>
        <taxon>Moraxellales</taxon>
        <taxon>Moraxellaceae</taxon>
        <taxon>Acinetobacter</taxon>
    </lineage>
</organism>
<proteinExistence type="predicted"/>
<dbReference type="Proteomes" id="UP000013148">
    <property type="component" value="Unassembled WGS sequence"/>
</dbReference>
<dbReference type="AlphaFoldDB" id="N8X2Z9"/>
<keyword evidence="1" id="KW-0472">Membrane</keyword>
<protein>
    <submittedName>
        <fullName evidence="2">Uncharacterized protein</fullName>
    </submittedName>
</protein>
<dbReference type="PATRIC" id="fig|1217656.3.peg.542"/>
<evidence type="ECO:0000313" key="3">
    <source>
        <dbReference type="Proteomes" id="UP000013148"/>
    </source>
</evidence>
<feature type="transmembrane region" description="Helical" evidence="1">
    <location>
        <begin position="38"/>
        <end position="57"/>
    </location>
</feature>
<dbReference type="EMBL" id="APPJ01000004">
    <property type="protein sequence ID" value="ENV18757.1"/>
    <property type="molecule type" value="Genomic_DNA"/>
</dbReference>
<gene>
    <name evidence="2" type="ORF">F964_00557</name>
</gene>
<name>N8X2Z9_ACIGI</name>
<comment type="caution">
    <text evidence="2">The sequence shown here is derived from an EMBL/GenBank/DDBJ whole genome shotgun (WGS) entry which is preliminary data.</text>
</comment>
<accession>N8X2Z9</accession>